<keyword evidence="3" id="KW-1185">Reference proteome</keyword>
<evidence type="ECO:0000313" key="2">
    <source>
        <dbReference type="EMBL" id="CAK0806082.1"/>
    </source>
</evidence>
<dbReference type="Proteomes" id="UP001189429">
    <property type="component" value="Unassembled WGS sequence"/>
</dbReference>
<protein>
    <recommendedName>
        <fullName evidence="1">DUF7869 domain-containing protein</fullName>
    </recommendedName>
</protein>
<sequence length="284" mass="31462">MDGYRAWVHGPGATSPAAAADAGEVRWLHPMALVDLYHLLSSRDFGLRSLPSNVSFTRVYNERWHRCLRIRPQILQSKCDACERLEALRRAAASPEAAEAVRAEHLSHVEETFLDRSVDERIQSAAREATVTPGGVDRSRCIQDLDIDAMEAMKFMFPRNISAAKTKAASRRPQRHMVGGVVDGIANSDWLVPPDIVKNANLSVTIVAALLQRSAGGEVKNQTFMQFLAFLSHKEHFDCTEMTQFQPGHSHGRIDQHFSVVGTALNESAALESPSDFKARMETA</sequence>
<comment type="caution">
    <text evidence="2">The sequence shown here is derived from an EMBL/GenBank/DDBJ whole genome shotgun (WGS) entry which is preliminary data.</text>
</comment>
<evidence type="ECO:0000313" key="3">
    <source>
        <dbReference type="Proteomes" id="UP001189429"/>
    </source>
</evidence>
<dbReference type="EMBL" id="CAUYUJ010003628">
    <property type="protein sequence ID" value="CAK0806082.1"/>
    <property type="molecule type" value="Genomic_DNA"/>
</dbReference>
<dbReference type="InterPro" id="IPR057191">
    <property type="entry name" value="DUF7869"/>
</dbReference>
<gene>
    <name evidence="2" type="ORF">PCOR1329_LOCUS12441</name>
</gene>
<name>A0ABN9QJ60_9DINO</name>
<evidence type="ECO:0000259" key="1">
    <source>
        <dbReference type="Pfam" id="PF25273"/>
    </source>
</evidence>
<organism evidence="2 3">
    <name type="scientific">Prorocentrum cordatum</name>
    <dbReference type="NCBI Taxonomy" id="2364126"/>
    <lineage>
        <taxon>Eukaryota</taxon>
        <taxon>Sar</taxon>
        <taxon>Alveolata</taxon>
        <taxon>Dinophyceae</taxon>
        <taxon>Prorocentrales</taxon>
        <taxon>Prorocentraceae</taxon>
        <taxon>Prorocentrum</taxon>
    </lineage>
</organism>
<accession>A0ABN9QJ60</accession>
<feature type="domain" description="DUF7869" evidence="1">
    <location>
        <begin position="216"/>
        <end position="271"/>
    </location>
</feature>
<reference evidence="2" key="1">
    <citation type="submission" date="2023-10" db="EMBL/GenBank/DDBJ databases">
        <authorList>
            <person name="Chen Y."/>
            <person name="Shah S."/>
            <person name="Dougan E. K."/>
            <person name="Thang M."/>
            <person name="Chan C."/>
        </authorList>
    </citation>
    <scope>NUCLEOTIDE SEQUENCE [LARGE SCALE GENOMIC DNA]</scope>
</reference>
<feature type="non-terminal residue" evidence="2">
    <location>
        <position position="284"/>
    </location>
</feature>
<proteinExistence type="predicted"/>
<dbReference type="Pfam" id="PF25273">
    <property type="entry name" value="DUF7869"/>
    <property type="match status" value="1"/>
</dbReference>